<reference evidence="6 7" key="1">
    <citation type="submission" date="2019-03" db="EMBL/GenBank/DDBJ databases">
        <title>Diversity of the mouse oral microbiome.</title>
        <authorList>
            <person name="Joseph S."/>
            <person name="Aduse-Opoku J."/>
            <person name="Curtis M."/>
            <person name="Wade W."/>
            <person name="Hashim A."/>
        </authorList>
    </citation>
    <scope>NUCLEOTIDE SEQUENCE [LARGE SCALE GENOMIC DNA]</scope>
    <source>
        <strain evidence="7">irhom_31</strain>
    </source>
</reference>
<dbReference type="PANTHER" id="PTHR43788:SF6">
    <property type="entry name" value="DNA HELICASE B"/>
    <property type="match status" value="1"/>
</dbReference>
<dbReference type="Gene3D" id="3.40.50.300">
    <property type="entry name" value="P-loop containing nucleotide triphosphate hydrolases"/>
    <property type="match status" value="2"/>
</dbReference>
<dbReference type="InterPro" id="IPR014862">
    <property type="entry name" value="TrwC"/>
</dbReference>
<dbReference type="PANTHER" id="PTHR43788">
    <property type="entry name" value="DNA2/NAM7 HELICASE FAMILY MEMBER"/>
    <property type="match status" value="1"/>
</dbReference>
<dbReference type="OrthoDB" id="4524286at2"/>
<keyword evidence="2" id="KW-0067">ATP-binding</keyword>
<feature type="domain" description="UvrD-like helicase C-terminal" evidence="5">
    <location>
        <begin position="876"/>
        <end position="914"/>
    </location>
</feature>
<evidence type="ECO:0000256" key="1">
    <source>
        <dbReference type="ARBA" id="ARBA00022741"/>
    </source>
</evidence>
<evidence type="ECO:0000313" key="6">
    <source>
        <dbReference type="EMBL" id="TFU21889.1"/>
    </source>
</evidence>
<organism evidence="6 7">
    <name type="scientific">Rothia nasimurium</name>
    <dbReference type="NCBI Taxonomy" id="85336"/>
    <lineage>
        <taxon>Bacteria</taxon>
        <taxon>Bacillati</taxon>
        <taxon>Actinomycetota</taxon>
        <taxon>Actinomycetes</taxon>
        <taxon>Micrococcales</taxon>
        <taxon>Micrococcaceae</taxon>
        <taxon>Rothia</taxon>
    </lineage>
</organism>
<evidence type="ECO:0000259" key="4">
    <source>
        <dbReference type="Pfam" id="PF08751"/>
    </source>
</evidence>
<comment type="caution">
    <text evidence="6">The sequence shown here is derived from an EMBL/GenBank/DDBJ whole genome shotgun (WGS) entry which is preliminary data.</text>
</comment>
<keyword evidence="1" id="KW-0547">Nucleotide-binding</keyword>
<gene>
    <name evidence="6" type="ORF">E4U03_07720</name>
</gene>
<dbReference type="InterPro" id="IPR027785">
    <property type="entry name" value="UvrD-like_helicase_C"/>
</dbReference>
<dbReference type="AlphaFoldDB" id="A0A4Y9F3K4"/>
<evidence type="ECO:0008006" key="8">
    <source>
        <dbReference type="Google" id="ProtNLM"/>
    </source>
</evidence>
<dbReference type="EMBL" id="SPQC01000025">
    <property type="protein sequence ID" value="TFU21889.1"/>
    <property type="molecule type" value="Genomic_DNA"/>
</dbReference>
<evidence type="ECO:0000256" key="3">
    <source>
        <dbReference type="SAM" id="MobiDB-lite"/>
    </source>
</evidence>
<accession>A0A4Y9F3K4</accession>
<feature type="domain" description="TrwC relaxase" evidence="4">
    <location>
        <begin position="11"/>
        <end position="341"/>
    </location>
</feature>
<dbReference type="SUPFAM" id="SSF52540">
    <property type="entry name" value="P-loop containing nucleoside triphosphate hydrolases"/>
    <property type="match status" value="2"/>
</dbReference>
<dbReference type="InterPro" id="IPR050534">
    <property type="entry name" value="Coronavir_polyprotein_1ab"/>
</dbReference>
<sequence length="1215" mass="134859">MTVSISRMDIRYYLSTIASADDASSRGQLTGYYTGSGDPSGRWYGKGIAALGFEDEALVSEYAAIAIYEEAKNPNNGKRLGKAPIKETEAPEGAKTASGRPTSKKRKPVAGFDLTFSAPKSVSVLWAVADNSTQARIHAAHQEAVRKTLSWAEENIIQTRAGDGGVVRVAANGIIASLFDHFDSRAGDPQLHTHAVIANRLQRASDGAWVTLDSYGLHKAVVTISEMYNNILFDELAQRVQAEAEQRDPLMQVLRNKEVPERNRRMELADVPDELIAEFSQRTMSIETLKDGMVLQWEKTHGRQAPEEVVLEFRRAATLQSREDKPALKLPLAQRMSQWRIRTLKAGYHPEEIISRATGHNITYYNKATFTDKAITEIAGEVLERTIAKHPTFTRYNLLASAHRLTADIRFSSLEEREHFANELVDRALNAAVELTPDRYNLPGLSQEGLSLRGTSVFDRDEEKEYTTVEVLEREADLMAGVTSDTTRTYAKNVEKAMHDLQMHTSDAGHHLAPDQLAAAHAVITSDKSISAIIGPAGTGKTSTLAGLRTAWEAQQGKDSIIGLAPSAAAAAVLGKELGISTENTAKWIYESVGEGAMHRAEQYMKLKKKITRLELRLAQNPKHTPTLTALDSARTRLTTLISAQTKFTIKPGQLLIVDEASMSSTEDLYKLHQQVKSVGAKMLLVGDPRQLDAVDAGGFLGWVENKGYAQHLTSVWRFKADWEKAASLRLRLGDTDVLKEYLDKGRISVADNALDSAYEAWREDKQEGKSTVLIAGSNASVLELNQRAQEDLIATGQVDSNFPVSISTGKAYLGDTLLARLNDRQLIDDTGDFIKNGTRLKLTHVGPSIITTTREDTGATLSIPRWYAREAIELGYACTIHRSQGLTVDTCHVAISTEYNREQLYVAMTRGKQNNQIHIEAPASAQEDGPDQWGIMRRIEADTVLGVLAGIMDKSDVDKTAHEVRDAEHGWANDLGRSLSELDYLADLSATRRVHTWLQKTGRSPEDYVQTPEYKALVLAAKEAMIDLTDIPETIDSLEDTIAYLQEHAESMPTELIPHLRFASEDEATVEEAIRAKISQRVDSILYQNQAEPWVAQLKENYPLIPDIHHQVVLLRALSHQEDAPTYLGKTPSSSSKRLYAYYERLSSVISNLNLEHLKATTWNVETDSIKLPAEIQEFVDLWDEMEADPVMIEAEQWLEAMEAEEPGAEWEMS</sequence>
<dbReference type="GO" id="GO:0005524">
    <property type="term" value="F:ATP binding"/>
    <property type="evidence" value="ECO:0007669"/>
    <property type="project" value="UniProtKB-KW"/>
</dbReference>
<proteinExistence type="predicted"/>
<dbReference type="Pfam" id="PF08751">
    <property type="entry name" value="TrwC"/>
    <property type="match status" value="1"/>
</dbReference>
<evidence type="ECO:0000256" key="2">
    <source>
        <dbReference type="ARBA" id="ARBA00022840"/>
    </source>
</evidence>
<dbReference type="InterPro" id="IPR027417">
    <property type="entry name" value="P-loop_NTPase"/>
</dbReference>
<dbReference type="NCBIfam" id="NF041492">
    <property type="entry name" value="MobF"/>
    <property type="match status" value="1"/>
</dbReference>
<dbReference type="RefSeq" id="WP_135012977.1">
    <property type="nucleotide sequence ID" value="NZ_JADGLK010000025.1"/>
</dbReference>
<name>A0A4Y9F3K4_9MICC</name>
<protein>
    <recommendedName>
        <fullName evidence="8">TrwC relaxase domain-containing protein</fullName>
    </recommendedName>
</protein>
<dbReference type="SUPFAM" id="SSF55464">
    <property type="entry name" value="Origin of replication-binding domain, RBD-like"/>
    <property type="match status" value="1"/>
</dbReference>
<feature type="region of interest" description="Disordered" evidence="3">
    <location>
        <begin position="76"/>
        <end position="107"/>
    </location>
</feature>
<dbReference type="GO" id="GO:0003678">
    <property type="term" value="F:DNA helicase activity"/>
    <property type="evidence" value="ECO:0007669"/>
    <property type="project" value="UniProtKB-ARBA"/>
</dbReference>
<dbReference type="Pfam" id="PF13538">
    <property type="entry name" value="UvrD_C_2"/>
    <property type="match status" value="1"/>
</dbReference>
<evidence type="ECO:0000313" key="7">
    <source>
        <dbReference type="Proteomes" id="UP000297951"/>
    </source>
</evidence>
<dbReference type="Proteomes" id="UP000297951">
    <property type="component" value="Unassembled WGS sequence"/>
</dbReference>
<dbReference type="CDD" id="cd18809">
    <property type="entry name" value="SF1_C_RecD"/>
    <property type="match status" value="1"/>
</dbReference>
<dbReference type="Pfam" id="PF13604">
    <property type="entry name" value="AAA_30"/>
    <property type="match status" value="1"/>
</dbReference>
<evidence type="ECO:0000259" key="5">
    <source>
        <dbReference type="Pfam" id="PF13538"/>
    </source>
</evidence>